<dbReference type="PANTHER" id="PTHR13923:SF11">
    <property type="entry name" value="SECRETORY 31, ISOFORM D"/>
    <property type="match status" value="1"/>
</dbReference>
<dbReference type="EMBL" id="JAWDEY010000034">
    <property type="protein sequence ID" value="KAK6588327.1"/>
    <property type="molecule type" value="Genomic_DNA"/>
</dbReference>
<evidence type="ECO:0000256" key="5">
    <source>
        <dbReference type="ARBA" id="ARBA00022737"/>
    </source>
</evidence>
<feature type="repeat" description="WD" evidence="9">
    <location>
        <begin position="169"/>
        <end position="211"/>
    </location>
</feature>
<sequence>MLLKESISSAKISWCPLSTRRKLNLIALGGCGLNPVLDIRSLDVSDNKRELPTVCTTPLNSRCTSISWGKFNSDCENELGLICTGLEDGSVNLFKPILNTYDDKVSSNLSLEIVCNNSNIHNSSINCLEFNKVETNLLASGGSDGKIFVIDLKDGVTGNLNHFEPGKENKHGDSDLTSVKWNPKVSHILASSSGNGTTAIWDLKLKKSAISFRDPAQRSRPSTLAWVPNQPTQIIVGYDDDRNPSLQLWDLRNVSYPFKETVSAHQKGIMSVDFSQVDSNLLLSSGKDGKIICWTLLNNQQPEIFTELVSQQWNVQNLWSPIIPGIFATASHNDKIGIFSLSSHSNTTTYIPSWYQKPSGVNFTFSGKLVSFSRKDSGMNPKFKLYRVPSNPEITVHADIFDELLNKGDYVSYCKKKSQESDNSNEKLAWNLVENMFSVDSSERRLYIASLLGYDFNESNLQANQLLGRNTGVLIQEELLKNEMNNQLNDIGINNNINESNKNIDFKGTSNRGVNNQELGGYSLLSGISSQNSPNNVSNQMNSLQSLDPEKFFQQLGENNSNGNEDGSGDNNNIESVQGVTGINDSFNINYGSAFNESCNDNQMDKTTLFDNKHNYNMNDNNDMFDFPRSNLSVTGSTSGSRLNHNVKQREWCKKEEDVINNLVITGNIDSAIDVCVERGFFSEAFIMATRLGGAYLDYVQKQYQRKHDCHYTQKMIGCVILDDLENFVKNSNLDRWNETLAIISIYTQPITSYNSNVIQFQSKYTMESLSELLGKRLEEEKFDVRSALICYLCARNFRNSIEIWGKMTSCQTSLILGLQDFVEKVAVLQAATRFNGNDENITKQVIQYAEILANSGRIVAAMKFLSSLASNDHSINSLILRDRIYNAAPELMNSLGFAKPNFPFTIVELYPDVNGNNMSNYQHNMSNPYQMITGNTGMSGNVGANTGMATTGAGLRLGVNTGVGQMPPSSISSFPPPTPPHAHNQPIPQTIIPSNSSNGVGILSNSNNHLRPVVPGGGGLQQPILPPPPPPPPLPPQQLPVNSGVNTGSLIGGGIPNINSNSGSLVNQNNTMFSSGLRGSMPPPPPPPPQSSSHSSLIQPSQIRPSSSIVSTGMINNPLPPPPQNNILTRPNSPIVYNQGNNLVGQTNTGSFGGLGSTLNNQKGFGSNSNNFNPTFQTPNASIPPIPINTSNSQNMSGIPSNPQIGIGNSNNNLSSFNHMSASQLSMASTGCNNNNNVAAGIIGGGVIDSSSSNPPSAPLPVGRPSITTAPHSGAKPPIPGMPVPWPLPTATQQLSSTTSTTANANRQIQEASKKSSNQNLGQALAPQLMEMVTNVINTNLNNMFSNEPRKKMDAQKKFDELFEKLRSGNISDSVSSKLVNLCKSIQTGDFSTANKIHIDLSSTEWENNKNWLMALKRIIPKQG</sequence>
<feature type="compositionally biased region" description="Low complexity" evidence="10">
    <location>
        <begin position="1291"/>
        <end position="1307"/>
    </location>
</feature>
<evidence type="ECO:0000256" key="3">
    <source>
        <dbReference type="ARBA" id="ARBA00022448"/>
    </source>
</evidence>
<dbReference type="GO" id="GO:0007029">
    <property type="term" value="P:endoplasmic reticulum organization"/>
    <property type="evidence" value="ECO:0007669"/>
    <property type="project" value="TreeGrafter"/>
</dbReference>
<dbReference type="GO" id="GO:0030127">
    <property type="term" value="C:COPII vesicle coat"/>
    <property type="evidence" value="ECO:0007669"/>
    <property type="project" value="TreeGrafter"/>
</dbReference>
<dbReference type="GO" id="GO:0015031">
    <property type="term" value="P:protein transport"/>
    <property type="evidence" value="ECO:0007669"/>
    <property type="project" value="UniProtKB-KW"/>
</dbReference>
<comment type="subcellular location">
    <subcellularLocation>
        <location evidence="1">Endoplasmic reticulum</location>
    </subcellularLocation>
</comment>
<feature type="compositionally biased region" description="Pro residues" evidence="10">
    <location>
        <begin position="1082"/>
        <end position="1091"/>
    </location>
</feature>
<dbReference type="InterPro" id="IPR019775">
    <property type="entry name" value="WD40_repeat_CS"/>
</dbReference>
<name>A0AAV9XWQ5_9CRYT</name>
<dbReference type="Gene3D" id="2.130.10.10">
    <property type="entry name" value="YVTN repeat-like/Quinoprotein amine dehydrogenase"/>
    <property type="match status" value="1"/>
</dbReference>
<evidence type="ECO:0000256" key="2">
    <source>
        <dbReference type="ARBA" id="ARBA00009358"/>
    </source>
</evidence>
<dbReference type="Pfam" id="PF00400">
    <property type="entry name" value="WD40"/>
    <property type="match status" value="2"/>
</dbReference>
<feature type="compositionally biased region" description="Pro residues" evidence="10">
    <location>
        <begin position="1025"/>
        <end position="1039"/>
    </location>
</feature>
<feature type="compositionally biased region" description="Polar residues" evidence="10">
    <location>
        <begin position="1308"/>
        <end position="1321"/>
    </location>
</feature>
<dbReference type="GO" id="GO:0090110">
    <property type="term" value="P:COPII-coated vesicle cargo loading"/>
    <property type="evidence" value="ECO:0007669"/>
    <property type="project" value="TreeGrafter"/>
</dbReference>
<keyword evidence="6" id="KW-0256">Endoplasmic reticulum</keyword>
<dbReference type="Gene3D" id="1.20.940.10">
    <property type="entry name" value="Functional domain of the splicing factor Prp18"/>
    <property type="match status" value="1"/>
</dbReference>
<comment type="similarity">
    <text evidence="2">Belongs to the WD repeat SEC31 family.</text>
</comment>
<dbReference type="GO" id="GO:0005198">
    <property type="term" value="F:structural molecule activity"/>
    <property type="evidence" value="ECO:0007669"/>
    <property type="project" value="TreeGrafter"/>
</dbReference>
<feature type="compositionally biased region" description="Pro residues" evidence="10">
    <location>
        <begin position="1278"/>
        <end position="1289"/>
    </location>
</feature>
<evidence type="ECO:0000256" key="1">
    <source>
        <dbReference type="ARBA" id="ARBA00004240"/>
    </source>
</evidence>
<keyword evidence="5" id="KW-0677">Repeat</keyword>
<dbReference type="SMART" id="SM00320">
    <property type="entry name" value="WD40"/>
    <property type="match status" value="5"/>
</dbReference>
<accession>A0AAV9XWQ5</accession>
<dbReference type="PANTHER" id="PTHR13923">
    <property type="entry name" value="SEC31-RELATED PROTEIN"/>
    <property type="match status" value="1"/>
</dbReference>
<organism evidence="11 12">
    <name type="scientific">Cryptosporidium xiaoi</name>
    <dbReference type="NCBI Taxonomy" id="659607"/>
    <lineage>
        <taxon>Eukaryota</taxon>
        <taxon>Sar</taxon>
        <taxon>Alveolata</taxon>
        <taxon>Apicomplexa</taxon>
        <taxon>Conoidasida</taxon>
        <taxon>Coccidia</taxon>
        <taxon>Eucoccidiorida</taxon>
        <taxon>Eimeriorina</taxon>
        <taxon>Cryptosporidiidae</taxon>
        <taxon>Cryptosporidium</taxon>
    </lineage>
</organism>
<feature type="region of interest" description="Disordered" evidence="10">
    <location>
        <begin position="1013"/>
        <end position="1128"/>
    </location>
</feature>
<reference evidence="11 12" key="1">
    <citation type="submission" date="2023-10" db="EMBL/GenBank/DDBJ databases">
        <title>Comparative genomics analysis reveals potential genetic determinants of host preference in Cryptosporidium xiaoi.</title>
        <authorList>
            <person name="Xiao L."/>
            <person name="Li J."/>
        </authorList>
    </citation>
    <scope>NUCLEOTIDE SEQUENCE [LARGE SCALE GENOMIC DNA]</scope>
    <source>
        <strain evidence="11 12">52996</strain>
    </source>
</reference>
<evidence type="ECO:0000256" key="10">
    <source>
        <dbReference type="SAM" id="MobiDB-lite"/>
    </source>
</evidence>
<evidence type="ECO:0000256" key="7">
    <source>
        <dbReference type="ARBA" id="ARBA00022892"/>
    </source>
</evidence>
<feature type="repeat" description="WD" evidence="9">
    <location>
        <begin position="262"/>
        <end position="304"/>
    </location>
</feature>
<evidence type="ECO:0000313" key="11">
    <source>
        <dbReference type="EMBL" id="KAK6588327.1"/>
    </source>
</evidence>
<dbReference type="Gene3D" id="1.25.40.1030">
    <property type="match status" value="1"/>
</dbReference>
<dbReference type="PROSITE" id="PS00678">
    <property type="entry name" value="WD_REPEATS_1"/>
    <property type="match status" value="1"/>
</dbReference>
<keyword evidence="4 9" id="KW-0853">WD repeat</keyword>
<feature type="compositionally biased region" description="Low complexity" evidence="10">
    <location>
        <begin position="1092"/>
        <end position="1112"/>
    </location>
</feature>
<dbReference type="InterPro" id="IPR015943">
    <property type="entry name" value="WD40/YVTN_repeat-like_dom_sf"/>
</dbReference>
<evidence type="ECO:0000256" key="9">
    <source>
        <dbReference type="PROSITE-ProRule" id="PRU00221"/>
    </source>
</evidence>
<dbReference type="InterPro" id="IPR001680">
    <property type="entry name" value="WD40_rpt"/>
</dbReference>
<dbReference type="PROSITE" id="PS50082">
    <property type="entry name" value="WD_REPEATS_2"/>
    <property type="match status" value="2"/>
</dbReference>
<keyword evidence="7" id="KW-0931">ER-Golgi transport</keyword>
<feature type="region of interest" description="Disordered" evidence="10">
    <location>
        <begin position="1251"/>
        <end position="1321"/>
    </location>
</feature>
<gene>
    <name evidence="11" type="ORF">RS030_6729</name>
</gene>
<feature type="compositionally biased region" description="Low complexity" evidence="10">
    <location>
        <begin position="1057"/>
        <end position="1066"/>
    </location>
</feature>
<comment type="caution">
    <text evidence="11">The sequence shown here is derived from an EMBL/GenBank/DDBJ whole genome shotgun (WGS) entry which is preliminary data.</text>
</comment>
<dbReference type="SUPFAM" id="SSF50978">
    <property type="entry name" value="WD40 repeat-like"/>
    <property type="match status" value="1"/>
</dbReference>
<dbReference type="InterPro" id="IPR036322">
    <property type="entry name" value="WD40_repeat_dom_sf"/>
</dbReference>
<dbReference type="GO" id="GO:0070971">
    <property type="term" value="C:endoplasmic reticulum exit site"/>
    <property type="evidence" value="ECO:0007669"/>
    <property type="project" value="TreeGrafter"/>
</dbReference>
<feature type="region of interest" description="Disordered" evidence="10">
    <location>
        <begin position="555"/>
        <end position="578"/>
    </location>
</feature>
<dbReference type="InterPro" id="IPR040251">
    <property type="entry name" value="SEC31-like"/>
</dbReference>
<protein>
    <recommendedName>
        <fullName evidence="13">Protein transport protein SEC31</fullName>
    </recommendedName>
</protein>
<keyword evidence="8" id="KW-0653">Protein transport</keyword>
<evidence type="ECO:0000313" key="12">
    <source>
        <dbReference type="Proteomes" id="UP001311799"/>
    </source>
</evidence>
<dbReference type="Proteomes" id="UP001311799">
    <property type="component" value="Unassembled WGS sequence"/>
</dbReference>
<evidence type="ECO:0000256" key="6">
    <source>
        <dbReference type="ARBA" id="ARBA00022824"/>
    </source>
</evidence>
<evidence type="ECO:0008006" key="13">
    <source>
        <dbReference type="Google" id="ProtNLM"/>
    </source>
</evidence>
<feature type="compositionally biased region" description="Low complexity" evidence="10">
    <location>
        <begin position="557"/>
        <end position="573"/>
    </location>
</feature>
<proteinExistence type="inferred from homology"/>
<keyword evidence="3" id="KW-0813">Transport</keyword>
<evidence type="ECO:0000256" key="4">
    <source>
        <dbReference type="ARBA" id="ARBA00022574"/>
    </source>
</evidence>
<evidence type="ECO:0000256" key="8">
    <source>
        <dbReference type="ARBA" id="ARBA00022927"/>
    </source>
</evidence>
<dbReference type="SUPFAM" id="SSF47938">
    <property type="entry name" value="Functional domain of the splicing factor Prp18"/>
    <property type="match status" value="1"/>
</dbReference>
<keyword evidence="12" id="KW-1185">Reference proteome</keyword>